<evidence type="ECO:0000313" key="2">
    <source>
        <dbReference type="EMBL" id="CAK9253364.1"/>
    </source>
</evidence>
<feature type="coiled-coil region" evidence="1">
    <location>
        <begin position="134"/>
        <end position="161"/>
    </location>
</feature>
<dbReference type="Pfam" id="PF20901">
    <property type="entry name" value="Sf6_terminase"/>
    <property type="match status" value="1"/>
</dbReference>
<sequence>MQTSRYNPVTGQTTGKPSTYTSELGDKIALAVSSSHVGLDAICRANPDFPHHLTVREWMIKIPEFGIKYAKAKEAQAETLVDAILKVIDHPETYIDDSGRERSDAAMIRIKVDAFKWQAGKLRPRKYGERVAIESQSSLENEALKAEIASLRAQLALKSEAEY</sequence>
<keyword evidence="1" id="KW-0175">Coiled coil</keyword>
<protein>
    <recommendedName>
        <fullName evidence="4">Terminase small subunit</fullName>
    </recommendedName>
</protein>
<keyword evidence="3" id="KW-1185">Reference proteome</keyword>
<dbReference type="InterPro" id="IPR048683">
    <property type="entry name" value="Sf6_terminase"/>
</dbReference>
<dbReference type="EMBL" id="CAXAQS010000828">
    <property type="protein sequence ID" value="CAK9253364.1"/>
    <property type="molecule type" value="Genomic_DNA"/>
</dbReference>
<dbReference type="Proteomes" id="UP001497444">
    <property type="component" value="Unassembled WGS sequence"/>
</dbReference>
<reference evidence="2" key="1">
    <citation type="submission" date="2024-02" db="EMBL/GenBank/DDBJ databases">
        <authorList>
            <consortium name="ELIXIR-Norway"/>
            <consortium name="Elixir Norway"/>
        </authorList>
    </citation>
    <scope>NUCLEOTIDE SEQUENCE</scope>
</reference>
<comment type="caution">
    <text evidence="2">The sequence shown here is derived from an EMBL/GenBank/DDBJ whole genome shotgun (WGS) entry which is preliminary data.</text>
</comment>
<dbReference type="Gene3D" id="1.10.10.60">
    <property type="entry name" value="Homeodomain-like"/>
    <property type="match status" value="1"/>
</dbReference>
<organism evidence="2 3">
    <name type="scientific">Sphagnum jensenii</name>
    <dbReference type="NCBI Taxonomy" id="128206"/>
    <lineage>
        <taxon>Eukaryota</taxon>
        <taxon>Viridiplantae</taxon>
        <taxon>Streptophyta</taxon>
        <taxon>Embryophyta</taxon>
        <taxon>Bryophyta</taxon>
        <taxon>Sphagnophytina</taxon>
        <taxon>Sphagnopsida</taxon>
        <taxon>Sphagnales</taxon>
        <taxon>Sphagnaceae</taxon>
        <taxon>Sphagnum</taxon>
    </lineage>
</organism>
<evidence type="ECO:0008006" key="4">
    <source>
        <dbReference type="Google" id="ProtNLM"/>
    </source>
</evidence>
<evidence type="ECO:0000256" key="1">
    <source>
        <dbReference type="SAM" id="Coils"/>
    </source>
</evidence>
<proteinExistence type="predicted"/>
<accession>A0ABP0VG60</accession>
<evidence type="ECO:0000313" key="3">
    <source>
        <dbReference type="Proteomes" id="UP001497444"/>
    </source>
</evidence>
<gene>
    <name evidence="2" type="ORF">CSSPJE1EN1_LOCUS28742</name>
</gene>
<name>A0ABP0VG60_9BRYO</name>